<keyword evidence="20" id="KW-1185">Reference proteome</keyword>
<organism evidence="19 20">
    <name type="scientific">Channa argus</name>
    <name type="common">Northern snakehead</name>
    <name type="synonym">Ophicephalus argus</name>
    <dbReference type="NCBI Taxonomy" id="215402"/>
    <lineage>
        <taxon>Eukaryota</taxon>
        <taxon>Metazoa</taxon>
        <taxon>Chordata</taxon>
        <taxon>Craniata</taxon>
        <taxon>Vertebrata</taxon>
        <taxon>Euteleostomi</taxon>
        <taxon>Actinopterygii</taxon>
        <taxon>Neopterygii</taxon>
        <taxon>Teleostei</taxon>
        <taxon>Neoteleostei</taxon>
        <taxon>Acanthomorphata</taxon>
        <taxon>Anabantaria</taxon>
        <taxon>Anabantiformes</taxon>
        <taxon>Channoidei</taxon>
        <taxon>Channidae</taxon>
        <taxon>Channa</taxon>
    </lineage>
</organism>
<dbReference type="InterPro" id="IPR021190">
    <property type="entry name" value="Pept_M10A"/>
</dbReference>
<dbReference type="PIRSF" id="PIRSF001191">
    <property type="entry name" value="Peptidase_M10A_matrix"/>
    <property type="match status" value="1"/>
</dbReference>
<evidence type="ECO:0000259" key="18">
    <source>
        <dbReference type="SMART" id="SM00235"/>
    </source>
</evidence>
<feature type="binding site" evidence="12">
    <location>
        <position position="482"/>
    </location>
    <ligand>
        <name>Ca(2+)</name>
        <dbReference type="ChEBI" id="CHEBI:29108"/>
        <label>4</label>
    </ligand>
</feature>
<keyword evidence="6 11" id="KW-0862">Zinc</keyword>
<evidence type="ECO:0000256" key="4">
    <source>
        <dbReference type="ARBA" id="ARBA00022737"/>
    </source>
</evidence>
<dbReference type="Proteomes" id="UP000503349">
    <property type="component" value="Chromosome 20"/>
</dbReference>
<dbReference type="SUPFAM" id="SSF47090">
    <property type="entry name" value="PGBD-like"/>
    <property type="match status" value="1"/>
</dbReference>
<keyword evidence="9" id="KW-0865">Zymogen</keyword>
<evidence type="ECO:0000256" key="2">
    <source>
        <dbReference type="ARBA" id="ARBA00022670"/>
    </source>
</evidence>
<dbReference type="InterPro" id="IPR002477">
    <property type="entry name" value="Peptidoglycan-bd-like"/>
</dbReference>
<dbReference type="Pfam" id="PF00413">
    <property type="entry name" value="Peptidase_M10"/>
    <property type="match status" value="1"/>
</dbReference>
<feature type="repeat" description="Hemopexin" evidence="15">
    <location>
        <begin position="319"/>
        <end position="368"/>
    </location>
</feature>
<dbReference type="InterPro" id="IPR036365">
    <property type="entry name" value="PGBD-like_sf"/>
</dbReference>
<evidence type="ECO:0000256" key="5">
    <source>
        <dbReference type="ARBA" id="ARBA00022801"/>
    </source>
</evidence>
<dbReference type="PANTHER" id="PTHR10201">
    <property type="entry name" value="MATRIX METALLOPROTEINASE"/>
    <property type="match status" value="1"/>
</dbReference>
<evidence type="ECO:0000313" key="19">
    <source>
        <dbReference type="EMBL" id="KAF3704473.1"/>
    </source>
</evidence>
<feature type="binding site" evidence="12">
    <location>
        <position position="186"/>
    </location>
    <ligand>
        <name>Zn(2+)</name>
        <dbReference type="ChEBI" id="CHEBI:29105"/>
        <label>1</label>
    </ligand>
</feature>
<name>A0A6G1QQA2_CHAAH</name>
<keyword evidence="4" id="KW-0677">Repeat</keyword>
<feature type="repeat" description="Hemopexin" evidence="15">
    <location>
        <begin position="479"/>
        <end position="525"/>
    </location>
</feature>
<dbReference type="GO" id="GO:0031012">
    <property type="term" value="C:extracellular matrix"/>
    <property type="evidence" value="ECO:0007669"/>
    <property type="project" value="InterPro"/>
</dbReference>
<reference evidence="19 20" key="1">
    <citation type="submission" date="2019-02" db="EMBL/GenBank/DDBJ databases">
        <title>Opniocepnalus argus genome.</title>
        <authorList>
            <person name="Zhou C."/>
            <person name="Xiao S."/>
        </authorList>
    </citation>
    <scope>NUCLEOTIDE SEQUENCE [LARGE SCALE GENOMIC DNA]</scope>
    <source>
        <strain evidence="19">OARG1902GOOAL</strain>
        <tissue evidence="19">Muscle</tissue>
    </source>
</reference>
<dbReference type="InterPro" id="IPR036375">
    <property type="entry name" value="Hemopexin-like_dom_sf"/>
</dbReference>
<feature type="binding site" evidence="11">
    <location>
        <position position="239"/>
    </location>
    <ligand>
        <name>Zn(2+)</name>
        <dbReference type="ChEBI" id="CHEBI:29105"/>
        <label>2</label>
        <note>catalytic</note>
    </ligand>
</feature>
<feature type="binding site" evidence="12">
    <location>
        <position position="194"/>
    </location>
    <ligand>
        <name>Ca(2+)</name>
        <dbReference type="ChEBI" id="CHEBI:29108"/>
        <label>3</label>
    </ligand>
</feature>
<evidence type="ECO:0000256" key="10">
    <source>
        <dbReference type="PIRSR" id="PIRSR001191-1"/>
    </source>
</evidence>
<dbReference type="PANTHER" id="PTHR10201:SF287">
    <property type="entry name" value="MATRIX METALLOPEPTIDASE 25B-RELATED"/>
    <property type="match status" value="1"/>
</dbReference>
<feature type="region of interest" description="Disordered" evidence="16">
    <location>
        <begin position="288"/>
        <end position="319"/>
    </location>
</feature>
<dbReference type="InterPro" id="IPR018487">
    <property type="entry name" value="Hemopexin-like_repeat"/>
</dbReference>
<feature type="signal peptide" evidence="17">
    <location>
        <begin position="1"/>
        <end position="19"/>
    </location>
</feature>
<evidence type="ECO:0000256" key="1">
    <source>
        <dbReference type="ARBA" id="ARBA00010370"/>
    </source>
</evidence>
<dbReference type="SUPFAM" id="SSF55486">
    <property type="entry name" value="Metalloproteases ('zincins'), catalytic domain"/>
    <property type="match status" value="1"/>
</dbReference>
<keyword evidence="3 11" id="KW-0479">Metal-binding</keyword>
<feature type="repeat" description="Hemopexin" evidence="15">
    <location>
        <begin position="372"/>
        <end position="418"/>
    </location>
</feature>
<feature type="binding site" evidence="12">
    <location>
        <position position="220"/>
    </location>
    <ligand>
        <name>Ca(2+)</name>
        <dbReference type="ChEBI" id="CHEBI:29108"/>
        <label>1</label>
    </ligand>
</feature>
<dbReference type="GO" id="GO:0006508">
    <property type="term" value="P:proteolysis"/>
    <property type="evidence" value="ECO:0007669"/>
    <property type="project" value="UniProtKB-KW"/>
</dbReference>
<dbReference type="GO" id="GO:0004222">
    <property type="term" value="F:metalloendopeptidase activity"/>
    <property type="evidence" value="ECO:0007669"/>
    <property type="project" value="InterPro"/>
</dbReference>
<feature type="binding site" evidence="12">
    <location>
        <position position="327"/>
    </location>
    <ligand>
        <name>Ca(2+)</name>
        <dbReference type="ChEBI" id="CHEBI:29108"/>
        <label>4</label>
    </ligand>
</feature>
<comment type="cofactor">
    <cofactor evidence="12">
        <name>Ca(2+)</name>
        <dbReference type="ChEBI" id="CHEBI:29108"/>
    </cofactor>
    <text evidence="12">Can bind about 5 Ca(2+) ions per subunit.</text>
</comment>
<evidence type="ECO:0000313" key="20">
    <source>
        <dbReference type="Proteomes" id="UP000503349"/>
    </source>
</evidence>
<dbReference type="AlphaFoldDB" id="A0A6G1QQA2"/>
<feature type="chain" id="PRO_5026190443" evidence="17">
    <location>
        <begin position="20"/>
        <end position="574"/>
    </location>
</feature>
<evidence type="ECO:0000256" key="13">
    <source>
        <dbReference type="PIRSR" id="PIRSR621190-3"/>
    </source>
</evidence>
<keyword evidence="5" id="KW-0378">Hydrolase</keyword>
<dbReference type="Pfam" id="PF00045">
    <property type="entry name" value="Hemopexin"/>
    <property type="match status" value="4"/>
</dbReference>
<evidence type="ECO:0000256" key="11">
    <source>
        <dbReference type="PIRSR" id="PIRSR001191-2"/>
    </source>
</evidence>
<dbReference type="GO" id="GO:0030574">
    <property type="term" value="P:collagen catabolic process"/>
    <property type="evidence" value="ECO:0007669"/>
    <property type="project" value="TreeGrafter"/>
</dbReference>
<dbReference type="FunFam" id="2.110.10.10:FF:000018">
    <property type="entry name" value="Matrix metallopeptidase 25b"/>
    <property type="match status" value="1"/>
</dbReference>
<feature type="repeat" description="Hemopexin" evidence="15">
    <location>
        <begin position="424"/>
        <end position="478"/>
    </location>
</feature>
<feature type="binding site" evidence="12">
    <location>
        <position position="376"/>
    </location>
    <ligand>
        <name>Ca(2+)</name>
        <dbReference type="ChEBI" id="CHEBI:29108"/>
        <label>4</label>
    </ligand>
</feature>
<feature type="binding site" evidence="12">
    <location>
        <position position="176"/>
    </location>
    <ligand>
        <name>Ca(2+)</name>
        <dbReference type="ChEBI" id="CHEBI:29108"/>
        <label>2</label>
    </ligand>
</feature>
<dbReference type="FunFam" id="3.40.390.10:FF:000070">
    <property type="entry name" value="Matrix metallopeptidase 25b"/>
    <property type="match status" value="1"/>
</dbReference>
<feature type="binding site" evidence="12">
    <location>
        <position position="484"/>
    </location>
    <ligand>
        <name>Ca(2+)</name>
        <dbReference type="ChEBI" id="CHEBI:29108"/>
        <label>5</label>
    </ligand>
</feature>
<keyword evidence="13" id="KW-1015">Disulfide bond</keyword>
<dbReference type="EMBL" id="CM015731">
    <property type="protein sequence ID" value="KAF3704473.1"/>
    <property type="molecule type" value="Genomic_DNA"/>
</dbReference>
<evidence type="ECO:0000256" key="12">
    <source>
        <dbReference type="PIRSR" id="PIRSR621190-2"/>
    </source>
</evidence>
<protein>
    <submittedName>
        <fullName evidence="19">Matrix metalloproteinase-17</fullName>
    </submittedName>
</protein>
<evidence type="ECO:0000256" key="14">
    <source>
        <dbReference type="PIRSR" id="PIRSR621190-4"/>
    </source>
</evidence>
<dbReference type="SMART" id="SM00235">
    <property type="entry name" value="ZnMc"/>
    <property type="match status" value="1"/>
</dbReference>
<evidence type="ECO:0000256" key="9">
    <source>
        <dbReference type="ARBA" id="ARBA00023145"/>
    </source>
</evidence>
<dbReference type="GO" id="GO:0005615">
    <property type="term" value="C:extracellular space"/>
    <property type="evidence" value="ECO:0007669"/>
    <property type="project" value="TreeGrafter"/>
</dbReference>
<gene>
    <name evidence="19" type="ORF">EXN66_Car020162</name>
</gene>
<dbReference type="PROSITE" id="PS51642">
    <property type="entry name" value="HEMOPEXIN_2"/>
    <property type="match status" value="4"/>
</dbReference>
<dbReference type="Pfam" id="PF01471">
    <property type="entry name" value="PG_binding_1"/>
    <property type="match status" value="1"/>
</dbReference>
<dbReference type="Gene3D" id="2.110.10.10">
    <property type="entry name" value="Hemopexin-like domain"/>
    <property type="match status" value="1"/>
</dbReference>
<dbReference type="InterPro" id="IPR000585">
    <property type="entry name" value="Hemopexin-like_dom"/>
</dbReference>
<evidence type="ECO:0000256" key="8">
    <source>
        <dbReference type="ARBA" id="ARBA00023049"/>
    </source>
</evidence>
<feature type="binding site" evidence="11">
    <location>
        <position position="249"/>
    </location>
    <ligand>
        <name>Zn(2+)</name>
        <dbReference type="ChEBI" id="CHEBI:29105"/>
        <label>2</label>
        <note>catalytic</note>
    </ligand>
</feature>
<feature type="binding site" evidence="12">
    <location>
        <position position="193"/>
    </location>
    <ligand>
        <name>Ca(2+)</name>
        <dbReference type="ChEBI" id="CHEBI:29108"/>
        <label>3</label>
    </ligand>
</feature>
<feature type="binding site" evidence="12">
    <location>
        <position position="213"/>
    </location>
    <ligand>
        <name>Ca(2+)</name>
        <dbReference type="ChEBI" id="CHEBI:29108"/>
        <label>2</label>
    </ligand>
</feature>
<dbReference type="SMART" id="SM00120">
    <property type="entry name" value="HX"/>
    <property type="match status" value="4"/>
</dbReference>
<feature type="binding site" evidence="12">
    <location>
        <position position="257"/>
    </location>
    <ligand>
        <name>Zn(2+)</name>
        <dbReference type="ChEBI" id="CHEBI:29105"/>
        <label>2</label>
        <note>catalytic</note>
    </ligand>
</feature>
<feature type="binding site" evidence="11">
    <location>
        <position position="243"/>
    </location>
    <ligand>
        <name>Zn(2+)</name>
        <dbReference type="ChEBI" id="CHEBI:29105"/>
        <label>2</label>
        <note>catalytic</note>
    </ligand>
</feature>
<sequence length="574" mass="65312">MELRFRIWMVVILWGSTSGESDQYSRALDWLSRYGYLPPADPRTSQLQTKEGIEKAIRIMQRFGGLQETGVLDNKTLKLMSTPRCSLPDIIGSDEMLKRKRRRRRRKRYALSGLKWQKMDLTWSIHSYPSPSHSPNLNKELVETILYYAFKAWSDVSPLTFQKQMTNSRDSKAGGDIRVSFAQMLHEDGYPFDGRGGTLAHAFFPGLDEVSGDTHFDNDEMWSFRGDSSSTDLFTVAVHEFGHALGLSHSSSDPSIMRPYYQGPADMNDFQLALDDRVAIQQLYGVKEGGQGDDADHDIPRLPSPPPTKTTQHSEPSFPERCQGGFDAVANIRGEVFFFKGEHFWRVNQKRSLWSLNPTLIKNFWIGLPPGTNKIDAVYERKSDSRIIFFIGSQYWVFIDNKAMGDYPRPLSEWGMRTKSGVPVDRVDAAFIWAHNGKTYLFSGGEFWRFDESKANELGTRHPDQGYPRDSSLWEGVPPDMDDVISWEQGDAYFFKDNQYWVLKSGGLNQDIITPKSTAVEWLWCPAPPMTSAPTNPQNPKECSCDVRGSSSFLRSSCTLLVTGILAINEFFRK</sequence>
<dbReference type="CDD" id="cd04278">
    <property type="entry name" value="ZnMc_MMP"/>
    <property type="match status" value="1"/>
</dbReference>
<dbReference type="InterPro" id="IPR024079">
    <property type="entry name" value="MetalloPept_cat_dom_sf"/>
</dbReference>
<feature type="binding site" evidence="12">
    <location>
        <position position="188"/>
    </location>
    <ligand>
        <name>Zn(2+)</name>
        <dbReference type="ChEBI" id="CHEBI:29105"/>
        <label>1</label>
    </ligand>
</feature>
<dbReference type="CDD" id="cd00094">
    <property type="entry name" value="HX"/>
    <property type="match status" value="1"/>
</dbReference>
<dbReference type="InterPro" id="IPR006026">
    <property type="entry name" value="Peptidase_Metallo"/>
</dbReference>
<dbReference type="InterPro" id="IPR001818">
    <property type="entry name" value="Pept_M10_metallopeptidase"/>
</dbReference>
<comment type="cofactor">
    <cofactor evidence="12">
        <name>Zn(2+)</name>
        <dbReference type="ChEBI" id="CHEBI:29105"/>
    </cofactor>
    <text evidence="12">Binds 2 Zn(2+) ions per subunit.</text>
</comment>
<feature type="modified residue" description="Phosphotyrosine; by PKDCC" evidence="14">
    <location>
        <position position="407"/>
    </location>
</feature>
<feature type="binding site" evidence="12">
    <location>
        <position position="201"/>
    </location>
    <ligand>
        <name>Zn(2+)</name>
        <dbReference type="ChEBI" id="CHEBI:29105"/>
        <label>1</label>
    </ligand>
</feature>
<keyword evidence="2" id="KW-0645">Protease</keyword>
<keyword evidence="7 12" id="KW-0106">Calcium</keyword>
<proteinExistence type="inferred from homology"/>
<dbReference type="InterPro" id="IPR033739">
    <property type="entry name" value="M10A_MMP"/>
</dbReference>
<accession>A0A6G1QQA2</accession>
<feature type="active site" evidence="10">
    <location>
        <position position="240"/>
    </location>
</feature>
<dbReference type="SUPFAM" id="SSF50923">
    <property type="entry name" value="Hemopexin-like domain"/>
    <property type="match status" value="1"/>
</dbReference>
<dbReference type="Gene3D" id="3.40.390.10">
    <property type="entry name" value="Collagenase (Catalytic Domain)"/>
    <property type="match status" value="1"/>
</dbReference>
<evidence type="ECO:0000256" key="7">
    <source>
        <dbReference type="ARBA" id="ARBA00022837"/>
    </source>
</evidence>
<feature type="binding site" evidence="12">
    <location>
        <position position="217"/>
    </location>
    <ligand>
        <name>Ca(2+)</name>
        <dbReference type="ChEBI" id="CHEBI:29108"/>
        <label>3</label>
    </ligand>
</feature>
<evidence type="ECO:0000256" key="17">
    <source>
        <dbReference type="SAM" id="SignalP"/>
    </source>
</evidence>
<feature type="domain" description="Peptidase metallopeptidase" evidence="18">
    <location>
        <begin position="112"/>
        <end position="286"/>
    </location>
</feature>
<feature type="binding site" evidence="12">
    <location>
        <position position="220"/>
    </location>
    <ligand>
        <name>Ca(2+)</name>
        <dbReference type="ChEBI" id="CHEBI:29108"/>
        <label>3</label>
    </ligand>
</feature>
<dbReference type="GO" id="GO:0030198">
    <property type="term" value="P:extracellular matrix organization"/>
    <property type="evidence" value="ECO:0007669"/>
    <property type="project" value="TreeGrafter"/>
</dbReference>
<evidence type="ECO:0000256" key="3">
    <source>
        <dbReference type="ARBA" id="ARBA00022723"/>
    </source>
</evidence>
<keyword evidence="17" id="KW-0732">Signal</keyword>
<reference evidence="20" key="2">
    <citation type="submission" date="2019-02" db="EMBL/GenBank/DDBJ databases">
        <title>Opniocepnalus argus Var Kimnra genome.</title>
        <authorList>
            <person name="Zhou C."/>
            <person name="Xiao S."/>
        </authorList>
    </citation>
    <scope>NUCLEOTIDE SEQUENCE [LARGE SCALE GENOMIC DNA]</scope>
</reference>
<feature type="binding site" description="in inhibited form" evidence="12">
    <location>
        <position position="85"/>
    </location>
    <ligand>
        <name>Zn(2+)</name>
        <dbReference type="ChEBI" id="CHEBI:29105"/>
        <label>2</label>
        <note>catalytic</note>
    </ligand>
</feature>
<feature type="binding site" evidence="12">
    <location>
        <position position="430"/>
    </location>
    <ligand>
        <name>Ca(2+)</name>
        <dbReference type="ChEBI" id="CHEBI:29108"/>
        <label>5</label>
    </ligand>
</feature>
<evidence type="ECO:0000256" key="16">
    <source>
        <dbReference type="SAM" id="MobiDB-lite"/>
    </source>
</evidence>
<comment type="similarity">
    <text evidence="1">Belongs to the peptidase M10A family.</text>
</comment>
<dbReference type="PRINTS" id="PR00138">
    <property type="entry name" value="MATRIXIN"/>
</dbReference>
<feature type="binding site" evidence="12">
    <location>
        <position position="215"/>
    </location>
    <ligand>
        <name>Zn(2+)</name>
        <dbReference type="ChEBI" id="CHEBI:29105"/>
        <label>1</label>
    </ligand>
</feature>
<evidence type="ECO:0000256" key="6">
    <source>
        <dbReference type="ARBA" id="ARBA00022833"/>
    </source>
</evidence>
<keyword evidence="8" id="KW-0482">Metalloprotease</keyword>
<feature type="disulfide bond" evidence="13">
    <location>
        <begin position="322"/>
        <end position="525"/>
    </location>
</feature>
<dbReference type="GO" id="GO:0008270">
    <property type="term" value="F:zinc ion binding"/>
    <property type="evidence" value="ECO:0007669"/>
    <property type="project" value="InterPro"/>
</dbReference>
<evidence type="ECO:0000256" key="15">
    <source>
        <dbReference type="PROSITE-ProRule" id="PRU01011"/>
    </source>
</evidence>